<keyword evidence="3" id="KW-1185">Reference proteome</keyword>
<proteinExistence type="predicted"/>
<feature type="transmembrane region" description="Helical" evidence="1">
    <location>
        <begin position="136"/>
        <end position="156"/>
    </location>
</feature>
<evidence type="ECO:0000313" key="2">
    <source>
        <dbReference type="EMBL" id="PEN05529.1"/>
    </source>
</evidence>
<keyword evidence="1" id="KW-1133">Transmembrane helix</keyword>
<feature type="transmembrane region" description="Helical" evidence="1">
    <location>
        <begin position="162"/>
        <end position="184"/>
    </location>
</feature>
<organism evidence="2 3">
    <name type="scientific">Longimonas halophila</name>
    <dbReference type="NCBI Taxonomy" id="1469170"/>
    <lineage>
        <taxon>Bacteria</taxon>
        <taxon>Pseudomonadati</taxon>
        <taxon>Rhodothermota</taxon>
        <taxon>Rhodothermia</taxon>
        <taxon>Rhodothermales</taxon>
        <taxon>Salisaetaceae</taxon>
        <taxon>Longimonas</taxon>
    </lineage>
</organism>
<keyword evidence="1" id="KW-0472">Membrane</keyword>
<feature type="transmembrane region" description="Helical" evidence="1">
    <location>
        <begin position="108"/>
        <end position="124"/>
    </location>
</feature>
<evidence type="ECO:0000313" key="3">
    <source>
        <dbReference type="Proteomes" id="UP000221024"/>
    </source>
</evidence>
<name>A0A2H3NIV2_9BACT</name>
<comment type="caution">
    <text evidence="2">The sequence shown here is derived from an EMBL/GenBank/DDBJ whole genome shotgun (WGS) entry which is preliminary data.</text>
</comment>
<sequence length="210" mass="22809">MTEPPGDPRLLSVLKLGLKLVVDYVRWLHLGPVVFAVVVVSSFFLLALGGFALGPLFEVPGAPTLLEPYLGTGMQVDAEDMTRFWHGVLPYLYTGAAVAAMLDEAMRMLVGTSILSALSCTLGLNGPWTPLRKFSYVLAAVMSPILILFLVLGVNAGDLPQMIGFITLVAVLPVGWIVLVDHVAGRLHRTIDRLETDDFVEQWKGNPPSR</sequence>
<evidence type="ECO:0000256" key="1">
    <source>
        <dbReference type="SAM" id="Phobius"/>
    </source>
</evidence>
<feature type="transmembrane region" description="Helical" evidence="1">
    <location>
        <begin position="27"/>
        <end position="48"/>
    </location>
</feature>
<accession>A0A2H3NIV2</accession>
<dbReference type="EMBL" id="PDEP01000013">
    <property type="protein sequence ID" value="PEN05529.1"/>
    <property type="molecule type" value="Genomic_DNA"/>
</dbReference>
<dbReference type="RefSeq" id="WP_098062991.1">
    <property type="nucleotide sequence ID" value="NZ_PDEP01000013.1"/>
</dbReference>
<dbReference type="Proteomes" id="UP000221024">
    <property type="component" value="Unassembled WGS sequence"/>
</dbReference>
<dbReference type="AlphaFoldDB" id="A0A2H3NIV2"/>
<reference evidence="2 3" key="1">
    <citation type="submission" date="2017-10" db="EMBL/GenBank/DDBJ databases">
        <title>Draft genome of Longimonas halophila.</title>
        <authorList>
            <person name="Goh K.M."/>
            <person name="Shamsir M.S."/>
            <person name="Lim S.W."/>
        </authorList>
    </citation>
    <scope>NUCLEOTIDE SEQUENCE [LARGE SCALE GENOMIC DNA]</scope>
    <source>
        <strain evidence="2 3">KCTC 42399</strain>
    </source>
</reference>
<gene>
    <name evidence="2" type="ORF">CRI93_12590</name>
</gene>
<keyword evidence="1" id="KW-0812">Transmembrane</keyword>
<feature type="transmembrane region" description="Helical" evidence="1">
    <location>
        <begin position="84"/>
        <end position="102"/>
    </location>
</feature>
<protein>
    <submittedName>
        <fullName evidence="2">Uncharacterized protein</fullName>
    </submittedName>
</protein>